<keyword evidence="7" id="KW-1015">Disulfide bond</keyword>
<dbReference type="AlphaFoldDB" id="A0A137NT36"/>
<dbReference type="Pfam" id="PF01532">
    <property type="entry name" value="Glyco_hydro_47"/>
    <property type="match status" value="2"/>
</dbReference>
<dbReference type="GO" id="GO:0005975">
    <property type="term" value="P:carbohydrate metabolic process"/>
    <property type="evidence" value="ECO:0007669"/>
    <property type="project" value="InterPro"/>
</dbReference>
<dbReference type="GO" id="GO:0036503">
    <property type="term" value="P:ERAD pathway"/>
    <property type="evidence" value="ECO:0007669"/>
    <property type="project" value="UniProtKB-ARBA"/>
</dbReference>
<dbReference type="InterPro" id="IPR036026">
    <property type="entry name" value="Seven-hairpin_glycosidases"/>
</dbReference>
<dbReference type="EMBL" id="KQ964796">
    <property type="protein sequence ID" value="KXN65923.1"/>
    <property type="molecule type" value="Genomic_DNA"/>
</dbReference>
<dbReference type="InterPro" id="IPR001382">
    <property type="entry name" value="Glyco_hydro_47"/>
</dbReference>
<evidence type="ECO:0000256" key="4">
    <source>
        <dbReference type="ARBA" id="ARBA00022723"/>
    </source>
</evidence>
<keyword evidence="4" id="KW-0479">Metal-binding</keyword>
<dbReference type="GO" id="GO:0005509">
    <property type="term" value="F:calcium ion binding"/>
    <property type="evidence" value="ECO:0007669"/>
    <property type="project" value="InterPro"/>
</dbReference>
<evidence type="ECO:0000256" key="2">
    <source>
        <dbReference type="ARBA" id="ARBA00004922"/>
    </source>
</evidence>
<dbReference type="Proteomes" id="UP000070444">
    <property type="component" value="Unassembled WGS sequence"/>
</dbReference>
<name>A0A137NT36_CONC2</name>
<evidence type="ECO:0000313" key="12">
    <source>
        <dbReference type="Proteomes" id="UP000070444"/>
    </source>
</evidence>
<dbReference type="GO" id="GO:0016020">
    <property type="term" value="C:membrane"/>
    <property type="evidence" value="ECO:0007669"/>
    <property type="project" value="InterPro"/>
</dbReference>
<comment type="catalytic activity">
    <reaction evidence="9">
        <text>N(4)-(alpha-D-Man-(1-&gt;2)-alpha-D-Man-(1-&gt;2)-alpha-D-Man-(1-&gt;3)-[alpha-D-Man-(1-&gt;2)-alpha-D-Man-(1-&gt;3)-[alpha-D-Man-(1-&gt;2)-alpha-D-Man-(1-&gt;6)]-alpha-D-Man-(1-&gt;6)]-beta-D-Man-(1-&gt;4)-beta-D-GlcNAc-(1-&gt;4)-beta-D-GlcNAc)-L-asparaginyl-[protein] (N-glucan mannose isomer 9A1,2,3B1,2,3) + 4 H2O = N(4)-(alpha-D-Man-(1-&gt;3)-[alpha-D-Man-(1-&gt;3)-[alpha-D-Man-(1-&gt;6)]-alpha-D-Man-(1-&gt;6)]-beta-D-Man-(1-&gt;4)-beta-D-GlcNAc-(1-&gt;4)-beta-D-GlcNAc)-L-asparaginyl-[protein] (N-glucan mannose isomer 5A1,2) + 4 beta-D-mannose</text>
        <dbReference type="Rhea" id="RHEA:56008"/>
        <dbReference type="Rhea" id="RHEA-COMP:14356"/>
        <dbReference type="Rhea" id="RHEA-COMP:14367"/>
        <dbReference type="ChEBI" id="CHEBI:15377"/>
        <dbReference type="ChEBI" id="CHEBI:28563"/>
        <dbReference type="ChEBI" id="CHEBI:59087"/>
        <dbReference type="ChEBI" id="CHEBI:139493"/>
        <dbReference type="EC" id="3.2.1.113"/>
    </reaction>
</comment>
<dbReference type="PANTHER" id="PTHR11742:SF55">
    <property type="entry name" value="ENDOPLASMIC RETICULUM MANNOSYL-OLIGOSACCHARIDE 1,2-ALPHA-MANNOSIDASE"/>
    <property type="match status" value="1"/>
</dbReference>
<evidence type="ECO:0000256" key="10">
    <source>
        <dbReference type="RuleBase" id="RU361193"/>
    </source>
</evidence>
<dbReference type="SUPFAM" id="SSF48225">
    <property type="entry name" value="Seven-hairpin glycosidases"/>
    <property type="match status" value="1"/>
</dbReference>
<dbReference type="InterPro" id="IPR050749">
    <property type="entry name" value="Glycosyl_Hydrolase_47"/>
</dbReference>
<evidence type="ECO:0000256" key="9">
    <source>
        <dbReference type="ARBA" id="ARBA00048605"/>
    </source>
</evidence>
<dbReference type="GO" id="GO:0004571">
    <property type="term" value="F:mannosyl-oligosaccharide 1,2-alpha-mannosidase activity"/>
    <property type="evidence" value="ECO:0007669"/>
    <property type="project" value="UniProtKB-EC"/>
</dbReference>
<keyword evidence="6" id="KW-0106">Calcium</keyword>
<keyword evidence="12" id="KW-1185">Reference proteome</keyword>
<dbReference type="EC" id="3.2.1.-" evidence="10"/>
<dbReference type="GO" id="GO:0005783">
    <property type="term" value="C:endoplasmic reticulum"/>
    <property type="evidence" value="ECO:0007669"/>
    <property type="project" value="TreeGrafter"/>
</dbReference>
<evidence type="ECO:0000256" key="3">
    <source>
        <dbReference type="ARBA" id="ARBA00007658"/>
    </source>
</evidence>
<accession>A0A137NT36</accession>
<evidence type="ECO:0000256" key="6">
    <source>
        <dbReference type="ARBA" id="ARBA00022837"/>
    </source>
</evidence>
<dbReference type="STRING" id="796925.A0A137NT36"/>
<dbReference type="PRINTS" id="PR00747">
    <property type="entry name" value="GLYHDRLASE47"/>
</dbReference>
<evidence type="ECO:0000256" key="5">
    <source>
        <dbReference type="ARBA" id="ARBA00022801"/>
    </source>
</evidence>
<keyword evidence="10" id="KW-0326">Glycosidase</keyword>
<organism evidence="11 12">
    <name type="scientific">Conidiobolus coronatus (strain ATCC 28846 / CBS 209.66 / NRRL 28638)</name>
    <name type="common">Delacroixia coronata</name>
    <dbReference type="NCBI Taxonomy" id="796925"/>
    <lineage>
        <taxon>Eukaryota</taxon>
        <taxon>Fungi</taxon>
        <taxon>Fungi incertae sedis</taxon>
        <taxon>Zoopagomycota</taxon>
        <taxon>Entomophthoromycotina</taxon>
        <taxon>Entomophthoromycetes</taxon>
        <taxon>Entomophthorales</taxon>
        <taxon>Ancylistaceae</taxon>
        <taxon>Conidiobolus</taxon>
    </lineage>
</organism>
<reference evidence="11 12" key="1">
    <citation type="journal article" date="2015" name="Genome Biol. Evol.">
        <title>Phylogenomic analyses indicate that early fungi evolved digesting cell walls of algal ancestors of land plants.</title>
        <authorList>
            <person name="Chang Y."/>
            <person name="Wang S."/>
            <person name="Sekimoto S."/>
            <person name="Aerts A.L."/>
            <person name="Choi C."/>
            <person name="Clum A."/>
            <person name="LaButti K.M."/>
            <person name="Lindquist E.A."/>
            <person name="Yee Ngan C."/>
            <person name="Ohm R.A."/>
            <person name="Salamov A.A."/>
            <person name="Grigoriev I.V."/>
            <person name="Spatafora J.W."/>
            <person name="Berbee M.L."/>
        </authorList>
    </citation>
    <scope>NUCLEOTIDE SEQUENCE [LARGE SCALE GENOMIC DNA]</scope>
    <source>
        <strain evidence="11 12">NRRL 28638</strain>
    </source>
</reference>
<dbReference type="Gene3D" id="1.50.10.10">
    <property type="match status" value="2"/>
</dbReference>
<evidence type="ECO:0000256" key="1">
    <source>
        <dbReference type="ARBA" id="ARBA00001913"/>
    </source>
</evidence>
<dbReference type="OrthoDB" id="8118055at2759"/>
<comment type="pathway">
    <text evidence="2">Protein modification; protein glycosylation.</text>
</comment>
<sequence>MSFGTQSDSFYEYLIKIYFLTRKKDERLKRMYLESLKSLTLLKDCRSFSTVYGKGSSVWGFVLNTKESSDLGFKITETGYQFICLISPLIPESKTNYLGPELFESIIYSWRFTKNIIYRDQAWGIFKAFNKYSKTPSGFAEYENTQSTDIKENRLDSMESFWLAGTLKYLYLTYSD</sequence>
<proteinExistence type="inferred from homology"/>
<comment type="cofactor">
    <cofactor evidence="1">
        <name>Ca(2+)</name>
        <dbReference type="ChEBI" id="CHEBI:29108"/>
    </cofactor>
</comment>
<evidence type="ECO:0000256" key="7">
    <source>
        <dbReference type="ARBA" id="ARBA00023157"/>
    </source>
</evidence>
<dbReference type="PANTHER" id="PTHR11742">
    <property type="entry name" value="MANNOSYL-OLIGOSACCHARIDE ALPHA-1,2-MANNOSIDASE-RELATED"/>
    <property type="match status" value="1"/>
</dbReference>
<evidence type="ECO:0000256" key="8">
    <source>
        <dbReference type="ARBA" id="ARBA00047669"/>
    </source>
</evidence>
<evidence type="ECO:0000313" key="11">
    <source>
        <dbReference type="EMBL" id="KXN65923.1"/>
    </source>
</evidence>
<comment type="similarity">
    <text evidence="3 10">Belongs to the glycosyl hydrolase 47 family.</text>
</comment>
<dbReference type="InterPro" id="IPR012341">
    <property type="entry name" value="6hp_glycosidase-like_sf"/>
</dbReference>
<comment type="catalytic activity">
    <reaction evidence="8">
        <text>N(4)-(alpha-D-Man-(1-&gt;2)-alpha-D-Man-(1-&gt;2)-alpha-D-Man-(1-&gt;3)-[alpha-D-Man-(1-&gt;3)-[alpha-D-Man-(1-&gt;2)-alpha-D-Man-(1-&gt;6)]-alpha-D-Man-(1-&gt;6)]-beta-D-Man-(1-&gt;4)-beta-D-GlcNAc-(1-&gt;4)-beta-D-GlcNAc)-L-asparaginyl-[protein] (N-glucan mannose isomer 8A1,2,3B1,3) + 3 H2O = N(4)-(alpha-D-Man-(1-&gt;3)-[alpha-D-Man-(1-&gt;3)-[alpha-D-Man-(1-&gt;6)]-alpha-D-Man-(1-&gt;6)]-beta-D-Man-(1-&gt;4)-beta-D-GlcNAc-(1-&gt;4)-beta-D-GlcNAc)-L-asparaginyl-[protein] (N-glucan mannose isomer 5A1,2) + 3 beta-D-mannose</text>
        <dbReference type="Rhea" id="RHEA:56028"/>
        <dbReference type="Rhea" id="RHEA-COMP:14358"/>
        <dbReference type="Rhea" id="RHEA-COMP:14367"/>
        <dbReference type="ChEBI" id="CHEBI:15377"/>
        <dbReference type="ChEBI" id="CHEBI:28563"/>
        <dbReference type="ChEBI" id="CHEBI:59087"/>
        <dbReference type="ChEBI" id="CHEBI:60628"/>
        <dbReference type="EC" id="3.2.1.113"/>
    </reaction>
</comment>
<keyword evidence="5 10" id="KW-0378">Hydrolase</keyword>
<protein>
    <recommendedName>
        <fullName evidence="10">alpha-1,2-Mannosidase</fullName>
        <ecNumber evidence="10">3.2.1.-</ecNumber>
    </recommendedName>
</protein>
<gene>
    <name evidence="11" type="ORF">CONCODRAFT_12364</name>
</gene>